<accession>A0A2U8E4S1</accession>
<dbReference type="Gene3D" id="3.30.1150.10">
    <property type="match status" value="1"/>
</dbReference>
<dbReference type="PANTHER" id="PTHR33446">
    <property type="entry name" value="PROTEIN TONB-RELATED"/>
    <property type="match status" value="1"/>
</dbReference>
<dbReference type="InterPro" id="IPR051045">
    <property type="entry name" value="TonB-dependent_transducer"/>
</dbReference>
<dbReference type="OrthoDB" id="192927at2"/>
<dbReference type="Pfam" id="PF03544">
    <property type="entry name" value="TonB_C"/>
    <property type="match status" value="1"/>
</dbReference>
<dbReference type="PROSITE" id="PS51257">
    <property type="entry name" value="PROKAR_LIPOPROTEIN"/>
    <property type="match status" value="1"/>
</dbReference>
<dbReference type="PRINTS" id="PR01374">
    <property type="entry name" value="TONBPROTEIN"/>
</dbReference>
<name>A0A2U8E4S1_9BACT</name>
<dbReference type="InterPro" id="IPR003538">
    <property type="entry name" value="TonB"/>
</dbReference>
<dbReference type="PROSITE" id="PS52015">
    <property type="entry name" value="TONB_CTD"/>
    <property type="match status" value="1"/>
</dbReference>
<evidence type="ECO:0000256" key="3">
    <source>
        <dbReference type="ARBA" id="ARBA00022448"/>
    </source>
</evidence>
<feature type="domain" description="TonB C-terminal" evidence="12">
    <location>
        <begin position="129"/>
        <end position="220"/>
    </location>
</feature>
<evidence type="ECO:0000256" key="6">
    <source>
        <dbReference type="ARBA" id="ARBA00022692"/>
    </source>
</evidence>
<evidence type="ECO:0000256" key="7">
    <source>
        <dbReference type="ARBA" id="ARBA00022927"/>
    </source>
</evidence>
<reference evidence="13 14" key="1">
    <citation type="journal article" date="2018" name="Syst. Appl. Microbiol.">
        <title>Ereboglobus luteus gen. nov. sp. nov. from cockroach guts, and new insights into the oxygen relationship of the genera Opitutus and Didymococcus (Verrucomicrobia: Opitutaceae).</title>
        <authorList>
            <person name="Tegtmeier D."/>
            <person name="Belitz A."/>
            <person name="Radek R."/>
            <person name="Heimerl T."/>
            <person name="Brune A."/>
        </authorList>
    </citation>
    <scope>NUCLEOTIDE SEQUENCE [LARGE SCALE GENOMIC DNA]</scope>
    <source>
        <strain evidence="13 14">Ho45</strain>
    </source>
</reference>
<dbReference type="AlphaFoldDB" id="A0A2U8E4S1"/>
<dbReference type="GO" id="GO:0015891">
    <property type="term" value="P:siderophore transport"/>
    <property type="evidence" value="ECO:0007669"/>
    <property type="project" value="InterPro"/>
</dbReference>
<comment type="similarity">
    <text evidence="2">Belongs to the TonB family.</text>
</comment>
<evidence type="ECO:0000256" key="8">
    <source>
        <dbReference type="ARBA" id="ARBA00022989"/>
    </source>
</evidence>
<evidence type="ECO:0000256" key="9">
    <source>
        <dbReference type="ARBA" id="ARBA00023136"/>
    </source>
</evidence>
<keyword evidence="9" id="KW-0472">Membrane</keyword>
<dbReference type="EMBL" id="CP023004">
    <property type="protein sequence ID" value="AWI09826.1"/>
    <property type="molecule type" value="Genomic_DNA"/>
</dbReference>
<dbReference type="RefSeq" id="WP_108825641.1">
    <property type="nucleotide sequence ID" value="NZ_CP023004.1"/>
</dbReference>
<comment type="subcellular location">
    <subcellularLocation>
        <location evidence="1">Cell inner membrane</location>
        <topology evidence="1">Single-pass membrane protein</topology>
        <orientation evidence="1">Periplasmic side</orientation>
    </subcellularLocation>
</comment>
<feature type="chain" id="PRO_5016048113" description="TonB C-terminal domain-containing protein" evidence="11">
    <location>
        <begin position="18"/>
        <end position="220"/>
    </location>
</feature>
<keyword evidence="5" id="KW-0997">Cell inner membrane</keyword>
<keyword evidence="7" id="KW-0653">Protein transport</keyword>
<dbReference type="GO" id="GO:0055085">
    <property type="term" value="P:transmembrane transport"/>
    <property type="evidence" value="ECO:0007669"/>
    <property type="project" value="InterPro"/>
</dbReference>
<dbReference type="SUPFAM" id="SSF74653">
    <property type="entry name" value="TolA/TonB C-terminal domain"/>
    <property type="match status" value="1"/>
</dbReference>
<dbReference type="KEGG" id="elut:CKA38_11710"/>
<evidence type="ECO:0000313" key="13">
    <source>
        <dbReference type="EMBL" id="AWI09826.1"/>
    </source>
</evidence>
<feature type="signal peptide" evidence="11">
    <location>
        <begin position="1"/>
        <end position="17"/>
    </location>
</feature>
<evidence type="ECO:0000256" key="1">
    <source>
        <dbReference type="ARBA" id="ARBA00004383"/>
    </source>
</evidence>
<dbReference type="GO" id="GO:0015031">
    <property type="term" value="P:protein transport"/>
    <property type="evidence" value="ECO:0007669"/>
    <property type="project" value="UniProtKB-KW"/>
</dbReference>
<dbReference type="InterPro" id="IPR037682">
    <property type="entry name" value="TonB_C"/>
</dbReference>
<proteinExistence type="inferred from homology"/>
<dbReference type="GO" id="GO:0005886">
    <property type="term" value="C:plasma membrane"/>
    <property type="evidence" value="ECO:0007669"/>
    <property type="project" value="UniProtKB-SubCell"/>
</dbReference>
<feature type="region of interest" description="Disordered" evidence="10">
    <location>
        <begin position="43"/>
        <end position="71"/>
    </location>
</feature>
<keyword evidence="4" id="KW-1003">Cell membrane</keyword>
<evidence type="ECO:0000256" key="2">
    <source>
        <dbReference type="ARBA" id="ARBA00006555"/>
    </source>
</evidence>
<protein>
    <recommendedName>
        <fullName evidence="12">TonB C-terminal domain-containing protein</fullName>
    </recommendedName>
</protein>
<evidence type="ECO:0000256" key="10">
    <source>
        <dbReference type="SAM" id="MobiDB-lite"/>
    </source>
</evidence>
<evidence type="ECO:0000256" key="5">
    <source>
        <dbReference type="ARBA" id="ARBA00022519"/>
    </source>
</evidence>
<dbReference type="GO" id="GO:0030288">
    <property type="term" value="C:outer membrane-bounded periplasmic space"/>
    <property type="evidence" value="ECO:0007669"/>
    <property type="project" value="InterPro"/>
</dbReference>
<sequence length="220" mass="24229">MITRFIIPATITGTACAALFFVNPAEQQPPPKKKAEPIVITFPPLPPVPPPKTQEDNAKPTIDVRDLKPPPMLSDTISTDIDRAFVTPFNPTIPAPNLNDGATMTLPTGNYEDAANAGQKLADTFRLVDLDNRPQTLFQASPEYPYTQKNTGNPGEVIVNFTVDERGHVQDVLVVKSSHPDFDAPTVRAVSKWRFEPGRKNGKRVKFRMSVPIAFNLNDV</sequence>
<feature type="compositionally biased region" description="Basic and acidic residues" evidence="10">
    <location>
        <begin position="53"/>
        <end position="68"/>
    </location>
</feature>
<evidence type="ECO:0000256" key="4">
    <source>
        <dbReference type="ARBA" id="ARBA00022475"/>
    </source>
</evidence>
<evidence type="ECO:0000259" key="12">
    <source>
        <dbReference type="PROSITE" id="PS52015"/>
    </source>
</evidence>
<keyword evidence="8" id="KW-1133">Transmembrane helix</keyword>
<dbReference type="Proteomes" id="UP000244896">
    <property type="component" value="Chromosome"/>
</dbReference>
<evidence type="ECO:0000256" key="11">
    <source>
        <dbReference type="SAM" id="SignalP"/>
    </source>
</evidence>
<keyword evidence="14" id="KW-1185">Reference proteome</keyword>
<dbReference type="NCBIfam" id="TIGR01352">
    <property type="entry name" value="tonB_Cterm"/>
    <property type="match status" value="1"/>
</dbReference>
<evidence type="ECO:0000313" key="14">
    <source>
        <dbReference type="Proteomes" id="UP000244896"/>
    </source>
</evidence>
<feature type="compositionally biased region" description="Pro residues" evidence="10">
    <location>
        <begin position="43"/>
        <end position="52"/>
    </location>
</feature>
<keyword evidence="3" id="KW-0813">Transport</keyword>
<dbReference type="InterPro" id="IPR006260">
    <property type="entry name" value="TonB/TolA_C"/>
</dbReference>
<dbReference type="GO" id="GO:0031992">
    <property type="term" value="F:energy transducer activity"/>
    <property type="evidence" value="ECO:0007669"/>
    <property type="project" value="InterPro"/>
</dbReference>
<keyword evidence="11" id="KW-0732">Signal</keyword>
<keyword evidence="6" id="KW-0812">Transmembrane</keyword>
<gene>
    <name evidence="13" type="ORF">CKA38_11710</name>
</gene>
<organism evidence="13 14">
    <name type="scientific">Ereboglobus luteus</name>
    <dbReference type="NCBI Taxonomy" id="1796921"/>
    <lineage>
        <taxon>Bacteria</taxon>
        <taxon>Pseudomonadati</taxon>
        <taxon>Verrucomicrobiota</taxon>
        <taxon>Opitutia</taxon>
        <taxon>Opitutales</taxon>
        <taxon>Opitutaceae</taxon>
        <taxon>Ereboglobus</taxon>
    </lineage>
</organism>